<comment type="caution">
    <text evidence="2">The sequence shown here is derived from an EMBL/GenBank/DDBJ whole genome shotgun (WGS) entry which is preliminary data.</text>
</comment>
<evidence type="ECO:0008006" key="4">
    <source>
        <dbReference type="Google" id="ProtNLM"/>
    </source>
</evidence>
<dbReference type="EMBL" id="BLXX01000001">
    <property type="protein sequence ID" value="GFO57739.1"/>
    <property type="molecule type" value="Genomic_DNA"/>
</dbReference>
<proteinExistence type="predicted"/>
<keyword evidence="3" id="KW-1185">Reference proteome</keyword>
<accession>A0A6V8MDI0</accession>
<evidence type="ECO:0000313" key="2">
    <source>
        <dbReference type="EMBL" id="GFO57739.1"/>
    </source>
</evidence>
<dbReference type="InterPro" id="IPR021527">
    <property type="entry name" value="DUF2795"/>
</dbReference>
<gene>
    <name evidence="2" type="ORF">GMST_00640</name>
</gene>
<organism evidence="2 3">
    <name type="scientific">Geomonas silvestris</name>
    <dbReference type="NCBI Taxonomy" id="2740184"/>
    <lineage>
        <taxon>Bacteria</taxon>
        <taxon>Pseudomonadati</taxon>
        <taxon>Thermodesulfobacteriota</taxon>
        <taxon>Desulfuromonadia</taxon>
        <taxon>Geobacterales</taxon>
        <taxon>Geobacteraceae</taxon>
        <taxon>Geomonas</taxon>
    </lineage>
</organism>
<dbReference type="Proteomes" id="UP000556026">
    <property type="component" value="Unassembled WGS sequence"/>
</dbReference>
<name>A0A6V8MDI0_9BACT</name>
<evidence type="ECO:0000256" key="1">
    <source>
        <dbReference type="SAM" id="MobiDB-lite"/>
    </source>
</evidence>
<dbReference type="AlphaFoldDB" id="A0A6V8MDI0"/>
<feature type="compositionally biased region" description="Basic and acidic residues" evidence="1">
    <location>
        <begin position="67"/>
        <end position="86"/>
    </location>
</feature>
<reference evidence="3" key="1">
    <citation type="submission" date="2020-06" db="EMBL/GenBank/DDBJ databases">
        <title>Draft genomic sequence of Geomonas sp. Red330.</title>
        <authorList>
            <person name="Itoh H."/>
            <person name="Zhenxing X."/>
            <person name="Ushijima N."/>
            <person name="Masuda Y."/>
            <person name="Shiratori Y."/>
            <person name="Senoo K."/>
        </authorList>
    </citation>
    <scope>NUCLEOTIDE SEQUENCE [LARGE SCALE GENOMIC DNA]</scope>
    <source>
        <strain evidence="3">Red330</strain>
    </source>
</reference>
<dbReference type="Pfam" id="PF11387">
    <property type="entry name" value="DUF2795"/>
    <property type="match status" value="1"/>
</dbReference>
<sequence length="100" mass="11107">MATASGRGSGQSPANVTRFLKGIDFPAQKKDLIQHAKKNQAEKDVMDLIQNMEERDYESMADVMKSYGKEPHRTSGKESTSKESTTKGRSQGKQGQAHHR</sequence>
<evidence type="ECO:0000313" key="3">
    <source>
        <dbReference type="Proteomes" id="UP000556026"/>
    </source>
</evidence>
<feature type="region of interest" description="Disordered" evidence="1">
    <location>
        <begin position="57"/>
        <end position="100"/>
    </location>
</feature>
<dbReference type="RefSeq" id="WP_183352535.1">
    <property type="nucleotide sequence ID" value="NZ_BLXX01000001.1"/>
</dbReference>
<protein>
    <recommendedName>
        <fullName evidence="4">DUF2795 domain-containing protein</fullName>
    </recommendedName>
</protein>